<proteinExistence type="predicted"/>
<dbReference type="InterPro" id="IPR035094">
    <property type="entry name" value="EgtD"/>
</dbReference>
<keyword evidence="1 4" id="KW-0489">Methyltransferase</keyword>
<organism evidence="4 5">
    <name type="scientific">Rubrivivax albus</name>
    <dbReference type="NCBI Taxonomy" id="2499835"/>
    <lineage>
        <taxon>Bacteria</taxon>
        <taxon>Pseudomonadati</taxon>
        <taxon>Pseudomonadota</taxon>
        <taxon>Betaproteobacteria</taxon>
        <taxon>Burkholderiales</taxon>
        <taxon>Sphaerotilaceae</taxon>
        <taxon>Rubrivivax</taxon>
    </lineage>
</organism>
<dbReference type="GO" id="GO:0032259">
    <property type="term" value="P:methylation"/>
    <property type="evidence" value="ECO:0007669"/>
    <property type="project" value="UniProtKB-KW"/>
</dbReference>
<accession>A0A437K159</accession>
<dbReference type="InterPro" id="IPR019257">
    <property type="entry name" value="MeTrfase_dom"/>
</dbReference>
<keyword evidence="2 4" id="KW-0808">Transferase</keyword>
<sequence length="316" mass="34344">MREPAFVQRFVADAAAVRQELLRGLASSPARVAPKFFYDLLGSRLFDAITALDEYYPTRTEAALFAAHAGDMARACGTGRPLVDLGAGNCAKAASLFPALAPSQYVAVDISVDFLRDALTALQQRHPALPMLGLGLDFSAALDLPDAVMPAPRTLFYPGSSIGNFTPDEALALLRRMHAACDGGALLIGVDGVKDTAVLEAAYDDPLGVTAAFNLNLLRHVNALIGSDFDPRRWRHVAFFDAAASRIEMHLEAREAQTVCWPGGERRFAAGERVHTENSCKYLPGDFEALLHDAGFRRARRWSDDRGWFHVFAAQA</sequence>
<evidence type="ECO:0000256" key="2">
    <source>
        <dbReference type="ARBA" id="ARBA00022679"/>
    </source>
</evidence>
<dbReference type="GO" id="GO:0052706">
    <property type="term" value="F:L-histidine N(alpha)-methyltransferase activity"/>
    <property type="evidence" value="ECO:0007669"/>
    <property type="project" value="UniProtKB-EC"/>
</dbReference>
<reference evidence="4 5" key="1">
    <citation type="submission" date="2019-01" db="EMBL/GenBank/DDBJ databases">
        <authorList>
            <person name="Chen W.-M."/>
        </authorList>
    </citation>
    <scope>NUCLEOTIDE SEQUENCE [LARGE SCALE GENOMIC DNA]</scope>
    <source>
        <strain evidence="4 5">ICH-3</strain>
    </source>
</reference>
<evidence type="ECO:0000259" key="3">
    <source>
        <dbReference type="Pfam" id="PF10017"/>
    </source>
</evidence>
<dbReference type="EC" id="2.1.1.44" evidence="4"/>
<dbReference type="InterPro" id="IPR017804">
    <property type="entry name" value="MeTrfase_EgtD-like"/>
</dbReference>
<dbReference type="OrthoDB" id="5289726at2"/>
<feature type="domain" description="Histidine-specific methyltransferase SAM-dependent" evidence="3">
    <location>
        <begin position="18"/>
        <end position="315"/>
    </location>
</feature>
<dbReference type="RefSeq" id="WP_128195822.1">
    <property type="nucleotide sequence ID" value="NZ_SACT01000001.1"/>
</dbReference>
<dbReference type="PIRSF" id="PIRSF018005">
    <property type="entry name" value="UCP018005"/>
    <property type="match status" value="1"/>
</dbReference>
<dbReference type="InterPro" id="IPR029063">
    <property type="entry name" value="SAM-dependent_MTases_sf"/>
</dbReference>
<evidence type="ECO:0000256" key="1">
    <source>
        <dbReference type="ARBA" id="ARBA00022603"/>
    </source>
</evidence>
<evidence type="ECO:0000313" key="5">
    <source>
        <dbReference type="Proteomes" id="UP000288178"/>
    </source>
</evidence>
<name>A0A437K159_9BURK</name>
<dbReference type="NCBIfam" id="TIGR03438">
    <property type="entry name" value="egtD_ergothio"/>
    <property type="match status" value="1"/>
</dbReference>
<dbReference type="AlphaFoldDB" id="A0A437K159"/>
<keyword evidence="5" id="KW-1185">Reference proteome</keyword>
<dbReference type="SUPFAM" id="SSF53335">
    <property type="entry name" value="S-adenosyl-L-methionine-dependent methyltransferases"/>
    <property type="match status" value="1"/>
</dbReference>
<gene>
    <name evidence="4" type="primary">egtD</name>
    <name evidence="4" type="ORF">ENE75_03985</name>
</gene>
<comment type="caution">
    <text evidence="4">The sequence shown here is derived from an EMBL/GenBank/DDBJ whole genome shotgun (WGS) entry which is preliminary data.</text>
</comment>
<dbReference type="Proteomes" id="UP000288178">
    <property type="component" value="Unassembled WGS sequence"/>
</dbReference>
<dbReference type="Gene3D" id="3.40.50.150">
    <property type="entry name" value="Vaccinia Virus protein VP39"/>
    <property type="match status" value="1"/>
</dbReference>
<dbReference type="PANTHER" id="PTHR43397:SF1">
    <property type="entry name" value="ERGOTHIONEINE BIOSYNTHESIS PROTEIN 1"/>
    <property type="match status" value="1"/>
</dbReference>
<evidence type="ECO:0000313" key="4">
    <source>
        <dbReference type="EMBL" id="RVT54040.1"/>
    </source>
</evidence>
<dbReference type="Pfam" id="PF10017">
    <property type="entry name" value="Methyltransf_33"/>
    <property type="match status" value="1"/>
</dbReference>
<dbReference type="PANTHER" id="PTHR43397">
    <property type="entry name" value="ERGOTHIONEINE BIOSYNTHESIS PROTEIN 1"/>
    <property type="match status" value="1"/>
</dbReference>
<dbReference type="EMBL" id="SACT01000001">
    <property type="protein sequence ID" value="RVT54040.1"/>
    <property type="molecule type" value="Genomic_DNA"/>
</dbReference>
<dbReference type="InterPro" id="IPR051128">
    <property type="entry name" value="EgtD_Methyltrsf_superfamily"/>
</dbReference>
<protein>
    <submittedName>
        <fullName evidence="4">L-histidine N(Alpha)-methyltransferase</fullName>
        <ecNumber evidence="4">2.1.1.44</ecNumber>
    </submittedName>
</protein>